<dbReference type="Proteomes" id="UP000308092">
    <property type="component" value="Unassembled WGS sequence"/>
</dbReference>
<comment type="caution">
    <text evidence="2">The sequence shown here is derived from an EMBL/GenBank/DDBJ whole genome shotgun (WGS) entry which is preliminary data.</text>
</comment>
<dbReference type="EMBL" id="SOSA01000710">
    <property type="protein sequence ID" value="THC89099.1"/>
    <property type="molecule type" value="Genomic_DNA"/>
</dbReference>
<evidence type="ECO:0000313" key="2">
    <source>
        <dbReference type="EMBL" id="THC89099.1"/>
    </source>
</evidence>
<gene>
    <name evidence="2" type="ORF">EYZ11_011456</name>
</gene>
<evidence type="ECO:0000313" key="3">
    <source>
        <dbReference type="Proteomes" id="UP000308092"/>
    </source>
</evidence>
<protein>
    <submittedName>
        <fullName evidence="2">Uncharacterized protein</fullName>
    </submittedName>
</protein>
<organism evidence="2 3">
    <name type="scientific">Aspergillus tanneri</name>
    <dbReference type="NCBI Taxonomy" id="1220188"/>
    <lineage>
        <taxon>Eukaryota</taxon>
        <taxon>Fungi</taxon>
        <taxon>Dikarya</taxon>
        <taxon>Ascomycota</taxon>
        <taxon>Pezizomycotina</taxon>
        <taxon>Eurotiomycetes</taxon>
        <taxon>Eurotiomycetidae</taxon>
        <taxon>Eurotiales</taxon>
        <taxon>Aspergillaceae</taxon>
        <taxon>Aspergillus</taxon>
        <taxon>Aspergillus subgen. Circumdati</taxon>
    </lineage>
</organism>
<dbReference type="VEuPathDB" id="FungiDB:EYZ11_011456"/>
<keyword evidence="3" id="KW-1185">Reference proteome</keyword>
<dbReference type="AlphaFoldDB" id="A0A4S3J2R6"/>
<feature type="region of interest" description="Disordered" evidence="1">
    <location>
        <begin position="1"/>
        <end position="25"/>
    </location>
</feature>
<feature type="compositionally biased region" description="Basic and acidic residues" evidence="1">
    <location>
        <begin position="15"/>
        <end position="25"/>
    </location>
</feature>
<name>A0A4S3J2R6_9EURO</name>
<reference evidence="2 3" key="1">
    <citation type="submission" date="2019-03" db="EMBL/GenBank/DDBJ databases">
        <title>The genome sequence of a newly discovered highly antifungal drug resistant Aspergillus species, Aspergillus tanneri NIH 1004.</title>
        <authorList>
            <person name="Mounaud S."/>
            <person name="Singh I."/>
            <person name="Joardar V."/>
            <person name="Pakala S."/>
            <person name="Pakala S."/>
            <person name="Venepally P."/>
            <person name="Hoover J."/>
            <person name="Nierman W."/>
            <person name="Chung J."/>
            <person name="Losada L."/>
        </authorList>
    </citation>
    <scope>NUCLEOTIDE SEQUENCE [LARGE SCALE GENOMIC DNA]</scope>
    <source>
        <strain evidence="2 3">NIH1004</strain>
    </source>
</reference>
<proteinExistence type="predicted"/>
<evidence type="ECO:0000256" key="1">
    <source>
        <dbReference type="SAM" id="MobiDB-lite"/>
    </source>
</evidence>
<sequence>MPAEECVPPEFGLKVTRENKNTARG</sequence>
<accession>A0A4S3J2R6</accession>